<proteinExistence type="predicted"/>
<organism evidence="2 3">
    <name type="scientific">Heyndrickxia acidicola</name>
    <dbReference type="NCBI Taxonomy" id="209389"/>
    <lineage>
        <taxon>Bacteria</taxon>
        <taxon>Bacillati</taxon>
        <taxon>Bacillota</taxon>
        <taxon>Bacilli</taxon>
        <taxon>Bacillales</taxon>
        <taxon>Bacillaceae</taxon>
        <taxon>Heyndrickxia</taxon>
    </lineage>
</organism>
<dbReference type="NCBIfam" id="TIGR00254">
    <property type="entry name" value="GGDEF"/>
    <property type="match status" value="1"/>
</dbReference>
<dbReference type="SUPFAM" id="SSF55781">
    <property type="entry name" value="GAF domain-like"/>
    <property type="match status" value="2"/>
</dbReference>
<dbReference type="PANTHER" id="PTHR45138:SF9">
    <property type="entry name" value="DIGUANYLATE CYCLASE DGCM-RELATED"/>
    <property type="match status" value="1"/>
</dbReference>
<dbReference type="SMART" id="SM00267">
    <property type="entry name" value="GGDEF"/>
    <property type="match status" value="1"/>
</dbReference>
<dbReference type="EMBL" id="JARMAB010000011">
    <property type="protein sequence ID" value="MED1203179.1"/>
    <property type="molecule type" value="Genomic_DNA"/>
</dbReference>
<dbReference type="Gene3D" id="3.30.450.40">
    <property type="match status" value="2"/>
</dbReference>
<evidence type="ECO:0000313" key="3">
    <source>
        <dbReference type="Proteomes" id="UP001341444"/>
    </source>
</evidence>
<gene>
    <name evidence="2" type="ORF">P4T90_08810</name>
</gene>
<name>A0ABU6MEU6_9BACI</name>
<dbReference type="InterPro" id="IPR000160">
    <property type="entry name" value="GGDEF_dom"/>
</dbReference>
<accession>A0ABU6MEU6</accession>
<dbReference type="PROSITE" id="PS50887">
    <property type="entry name" value="GGDEF"/>
    <property type="match status" value="1"/>
</dbReference>
<comment type="caution">
    <text evidence="2">The sequence shown here is derived from an EMBL/GenBank/DDBJ whole genome shotgun (WGS) entry which is preliminary data.</text>
</comment>
<dbReference type="RefSeq" id="WP_083952956.1">
    <property type="nucleotide sequence ID" value="NZ_JARMAB010000011.1"/>
</dbReference>
<dbReference type="InterPro" id="IPR029016">
    <property type="entry name" value="GAF-like_dom_sf"/>
</dbReference>
<sequence>MKMDMNHIILNYKSKLFDLVETAGKNEIANWISIITDTFQASQAAYYTRDIENKYQFVLTCSYSLDDSTIPETITEDILSRIFKGENVINQREWRNFPQLSLYNIGFRLVFKNKEKGYLFLNIPAHSSEEYDQNFYQEFIQESVCFLNIIEQLSGIVEEERKYKELFRVTEKFHSSMNIDMVLHEIINTLKRMFPQCQYYLMLSNDYHYKTDLPIKTLHYDSADENAMESYVNGEIRMIAARESKHTTLYAPLLGKQGVYGVLQIVSAHSLIFNNNEIEFIRLLANTAGGALENAKLYQQSTRLIEDLQLINETSMKLNASSRLEDTLHFLHAQISKSFHVQDIAFVMLHDNSCSVLEGSSSIFYEPEGEIYLDFVLKSLEREKDAIFISDFNSKFVNRRVNYSSLMAVPMIERDEIKGFCIAIHKNAYNFTFEMFKLFRSLIHHSTLAITNSILREELEKLVITDHLTQLFAKNYLNTQMEESMNNDEEGTFILLDIDNFKEVNDTHGHQVGDQILVQVARIIEQNIRATDIGARWGGEELAIYLPGVPLNIGEEVAVRLLKAVSEKTTPQITISCGVSYWNKERKDGIENLFNRADIGLYNAKNSGKNQVVVTDKCRQIM</sequence>
<dbReference type="Proteomes" id="UP001341444">
    <property type="component" value="Unassembled WGS sequence"/>
</dbReference>
<evidence type="ECO:0000313" key="2">
    <source>
        <dbReference type="EMBL" id="MED1203179.1"/>
    </source>
</evidence>
<reference evidence="2 3" key="1">
    <citation type="submission" date="2023-03" db="EMBL/GenBank/DDBJ databases">
        <title>Bacillus Genome Sequencing.</title>
        <authorList>
            <person name="Dunlap C."/>
        </authorList>
    </citation>
    <scope>NUCLEOTIDE SEQUENCE [LARGE SCALE GENOMIC DNA]</scope>
    <source>
        <strain evidence="2 3">B-23453</strain>
    </source>
</reference>
<dbReference type="InterPro" id="IPR029787">
    <property type="entry name" value="Nucleotide_cyclase"/>
</dbReference>
<protein>
    <submittedName>
        <fullName evidence="2">Sensor domain-containing diguanylate cyclase</fullName>
    </submittedName>
</protein>
<dbReference type="Gene3D" id="3.30.70.270">
    <property type="match status" value="1"/>
</dbReference>
<evidence type="ECO:0000259" key="1">
    <source>
        <dbReference type="PROSITE" id="PS50887"/>
    </source>
</evidence>
<keyword evidence="3" id="KW-1185">Reference proteome</keyword>
<dbReference type="SUPFAM" id="SSF55073">
    <property type="entry name" value="Nucleotide cyclase"/>
    <property type="match status" value="1"/>
</dbReference>
<feature type="domain" description="GGDEF" evidence="1">
    <location>
        <begin position="489"/>
        <end position="617"/>
    </location>
</feature>
<dbReference type="CDD" id="cd01949">
    <property type="entry name" value="GGDEF"/>
    <property type="match status" value="1"/>
</dbReference>
<dbReference type="InterPro" id="IPR043128">
    <property type="entry name" value="Rev_trsase/Diguanyl_cyclase"/>
</dbReference>
<dbReference type="InterPro" id="IPR050469">
    <property type="entry name" value="Diguanylate_Cyclase"/>
</dbReference>
<dbReference type="PANTHER" id="PTHR45138">
    <property type="entry name" value="REGULATORY COMPONENTS OF SENSORY TRANSDUCTION SYSTEM"/>
    <property type="match status" value="1"/>
</dbReference>
<dbReference type="Pfam" id="PF00990">
    <property type="entry name" value="GGDEF"/>
    <property type="match status" value="1"/>
</dbReference>